<name>A0A1B1A0B4_9RHOB</name>
<accession>A0A1B1A0B4</accession>
<dbReference type="KEGG" id="rmb:K529_004090"/>
<protein>
    <submittedName>
        <fullName evidence="1">Uncharacterized protein</fullName>
    </submittedName>
</protein>
<evidence type="ECO:0000313" key="1">
    <source>
        <dbReference type="EMBL" id="ANP39938.1"/>
    </source>
</evidence>
<gene>
    <name evidence="1" type="ORF">K529_004090</name>
</gene>
<proteinExistence type="predicted"/>
<dbReference type="RefSeq" id="WP_005650798.1">
    <property type="nucleotide sequence ID" value="NZ_CP015230.1"/>
</dbReference>
<dbReference type="EMBL" id="CP015230">
    <property type="protein sequence ID" value="ANP39938.1"/>
    <property type="molecule type" value="Genomic_DNA"/>
</dbReference>
<reference evidence="1 2" key="1">
    <citation type="journal article" date="2016" name="ISME J.">
        <title>Global occurrence and heterogeneity of the Roseobacter-clade species Ruegeria mobilis.</title>
        <authorList>
            <person name="Sonnenschein E."/>
            <person name="Gram L."/>
        </authorList>
    </citation>
    <scope>NUCLEOTIDE SEQUENCE [LARGE SCALE GENOMIC DNA]</scope>
    <source>
        <strain evidence="1 2">F1926</strain>
    </source>
</reference>
<dbReference type="Proteomes" id="UP000013243">
    <property type="component" value="Chromosome"/>
</dbReference>
<dbReference type="AlphaFoldDB" id="A0A1B1A0B4"/>
<evidence type="ECO:0000313" key="2">
    <source>
        <dbReference type="Proteomes" id="UP000013243"/>
    </source>
</evidence>
<sequence length="120" mass="12794">MDVITPGGSFDAVTAALSAVGLGSVPSWLRPYAALSTGEQFRADLARVLCERPGLFVMGQMLARIEAMLKASFIRPGAQVGRPVTLGVPVLKARIANAEYGQSRARLSEGGSFEWTQTLR</sequence>
<dbReference type="GeneID" id="62702069"/>
<dbReference type="STRING" id="1265309.K529_004090"/>
<organism evidence="1 2">
    <name type="scientific">Tritonibacter mobilis F1926</name>
    <dbReference type="NCBI Taxonomy" id="1265309"/>
    <lineage>
        <taxon>Bacteria</taxon>
        <taxon>Pseudomonadati</taxon>
        <taxon>Pseudomonadota</taxon>
        <taxon>Alphaproteobacteria</taxon>
        <taxon>Rhodobacterales</taxon>
        <taxon>Paracoccaceae</taxon>
        <taxon>Tritonibacter</taxon>
    </lineage>
</organism>